<dbReference type="Gene3D" id="1.20.1250.20">
    <property type="entry name" value="MFS general substrate transporter like domains"/>
    <property type="match status" value="1"/>
</dbReference>
<keyword evidence="7" id="KW-0046">Antibiotic resistance</keyword>
<reference evidence="10" key="1">
    <citation type="submission" date="2024-06" db="EMBL/GenBank/DDBJ databases">
        <title>The genome sequences of Kitasatospora sp. strain HUAS MG31.</title>
        <authorList>
            <person name="Mo P."/>
        </authorList>
    </citation>
    <scope>NUCLEOTIDE SEQUENCE</scope>
    <source>
        <strain evidence="10">HUAS MG31</strain>
    </source>
</reference>
<feature type="transmembrane region" description="Helical" evidence="8">
    <location>
        <begin position="344"/>
        <end position="363"/>
    </location>
</feature>
<feature type="transmembrane region" description="Helical" evidence="8">
    <location>
        <begin position="67"/>
        <end position="84"/>
    </location>
</feature>
<keyword evidence="3" id="KW-1003">Cell membrane</keyword>
<dbReference type="InterPro" id="IPR011701">
    <property type="entry name" value="MFS"/>
</dbReference>
<evidence type="ECO:0000256" key="5">
    <source>
        <dbReference type="ARBA" id="ARBA00022989"/>
    </source>
</evidence>
<feature type="domain" description="Major facilitator superfamily (MFS) profile" evidence="9">
    <location>
        <begin position="25"/>
        <end position="517"/>
    </location>
</feature>
<feature type="transmembrane region" description="Helical" evidence="8">
    <location>
        <begin position="494"/>
        <end position="513"/>
    </location>
</feature>
<feature type="transmembrane region" description="Helical" evidence="8">
    <location>
        <begin position="117"/>
        <end position="138"/>
    </location>
</feature>
<dbReference type="PRINTS" id="PR01036">
    <property type="entry name" value="TCRTETB"/>
</dbReference>
<dbReference type="GO" id="GO:0005886">
    <property type="term" value="C:plasma membrane"/>
    <property type="evidence" value="ECO:0007669"/>
    <property type="project" value="UniProtKB-SubCell"/>
</dbReference>
<keyword evidence="6 8" id="KW-0472">Membrane</keyword>
<feature type="transmembrane region" description="Helical" evidence="8">
    <location>
        <begin position="181"/>
        <end position="200"/>
    </location>
</feature>
<sequence length="538" mass="56487">MSFHGWAPPGPRDEESGFVERKWWTLIAVSVATFMLLLDITVVNVALPSIRKDLNASFSDLQWVFDAYTLTLAALVLTAGSLADRLGRRRAFAAGLVIFTAASLFCALAQNPTMLNLARAVQGVGGAVMFAVSLALVAQEFPAGRERGTAMGLYGATIGVAVAVGPLIGGTLTDSLGWESIFYLNIPIGVAALVVTYTRLRESRDPNATRVDWAGVAAFSCSLFLLVLALVRGNAEGWSSPLIIGLFAGAAVLMALFVLIELRVPEPMLPLGLFQRGAFTGVQLAAFSVSGSLFALFLYTTLYLQNYLRLTPFQAGVRYLPITLLSFFVAPIAGLLLSRVQARFLLGVGLAAVGTGLLLMGGIDPDDDWTTLLPGFLVAGAGVGLINPVIADVAVSVVPKEKSGMAAGINDTFRQVGIAVGIAVWGAILVAQGVNKVRSLAPGTPLAEDGRPRELVESASSGDLEQALTFVPPGVRDLASTAAREGFLSGLNTVIFLGALLSFAGAALALWLVREHEIEREAVPPTPEPAARSGPDAV</sequence>
<keyword evidence="2" id="KW-0813">Transport</keyword>
<evidence type="ECO:0000256" key="8">
    <source>
        <dbReference type="SAM" id="Phobius"/>
    </source>
</evidence>
<dbReference type="GO" id="GO:0022857">
    <property type="term" value="F:transmembrane transporter activity"/>
    <property type="evidence" value="ECO:0007669"/>
    <property type="project" value="InterPro"/>
</dbReference>
<dbReference type="InterPro" id="IPR020846">
    <property type="entry name" value="MFS_dom"/>
</dbReference>
<evidence type="ECO:0000256" key="6">
    <source>
        <dbReference type="ARBA" id="ARBA00023136"/>
    </source>
</evidence>
<feature type="transmembrane region" description="Helical" evidence="8">
    <location>
        <begin position="212"/>
        <end position="232"/>
    </location>
</feature>
<dbReference type="GO" id="GO:0046677">
    <property type="term" value="P:response to antibiotic"/>
    <property type="evidence" value="ECO:0007669"/>
    <property type="project" value="UniProtKB-KW"/>
</dbReference>
<feature type="transmembrane region" description="Helical" evidence="8">
    <location>
        <begin position="281"/>
        <end position="299"/>
    </location>
</feature>
<dbReference type="PROSITE" id="PS50850">
    <property type="entry name" value="MFS"/>
    <property type="match status" value="1"/>
</dbReference>
<keyword evidence="5 8" id="KW-1133">Transmembrane helix</keyword>
<dbReference type="SUPFAM" id="SSF103473">
    <property type="entry name" value="MFS general substrate transporter"/>
    <property type="match status" value="1"/>
</dbReference>
<comment type="subcellular location">
    <subcellularLocation>
        <location evidence="1">Cell membrane</location>
        <topology evidence="1">Multi-pass membrane protein</topology>
    </subcellularLocation>
</comment>
<dbReference type="Gene3D" id="1.20.1720.10">
    <property type="entry name" value="Multidrug resistance protein D"/>
    <property type="match status" value="1"/>
</dbReference>
<dbReference type="NCBIfam" id="TIGR00711">
    <property type="entry name" value="efflux_EmrB"/>
    <property type="match status" value="1"/>
</dbReference>
<dbReference type="InterPro" id="IPR036259">
    <property type="entry name" value="MFS_trans_sf"/>
</dbReference>
<evidence type="ECO:0000256" key="3">
    <source>
        <dbReference type="ARBA" id="ARBA00022475"/>
    </source>
</evidence>
<dbReference type="PANTHER" id="PTHR42718">
    <property type="entry name" value="MAJOR FACILITATOR SUPERFAMILY MULTIDRUG TRANSPORTER MFSC"/>
    <property type="match status" value="1"/>
</dbReference>
<feature type="transmembrane region" description="Helical" evidence="8">
    <location>
        <begin position="375"/>
        <end position="395"/>
    </location>
</feature>
<feature type="transmembrane region" description="Helical" evidence="8">
    <location>
        <begin position="23"/>
        <end position="47"/>
    </location>
</feature>
<feature type="transmembrane region" description="Helical" evidence="8">
    <location>
        <begin position="319"/>
        <end position="337"/>
    </location>
</feature>
<dbReference type="Pfam" id="PF07690">
    <property type="entry name" value="MFS_1"/>
    <property type="match status" value="1"/>
</dbReference>
<dbReference type="EMBL" id="CP159872">
    <property type="protein sequence ID" value="XCM83125.1"/>
    <property type="molecule type" value="Genomic_DNA"/>
</dbReference>
<dbReference type="PANTHER" id="PTHR42718:SF49">
    <property type="entry name" value="EXPORT PROTEIN"/>
    <property type="match status" value="1"/>
</dbReference>
<organism evidence="10">
    <name type="scientific">Kitasatospora camelliae</name>
    <dbReference type="NCBI Taxonomy" id="3156397"/>
    <lineage>
        <taxon>Bacteria</taxon>
        <taxon>Bacillati</taxon>
        <taxon>Actinomycetota</taxon>
        <taxon>Actinomycetes</taxon>
        <taxon>Kitasatosporales</taxon>
        <taxon>Streptomycetaceae</taxon>
        <taxon>Kitasatospora</taxon>
    </lineage>
</organism>
<gene>
    <name evidence="10" type="ORF">ABWK59_31485</name>
</gene>
<feature type="transmembrane region" description="Helical" evidence="8">
    <location>
        <begin position="238"/>
        <end position="260"/>
    </location>
</feature>
<feature type="transmembrane region" description="Helical" evidence="8">
    <location>
        <begin position="150"/>
        <end position="169"/>
    </location>
</feature>
<keyword evidence="4 8" id="KW-0812">Transmembrane</keyword>
<dbReference type="KEGG" id="kcm:ABWK59_31485"/>
<dbReference type="AlphaFoldDB" id="A0AAU8K6M3"/>
<evidence type="ECO:0000256" key="7">
    <source>
        <dbReference type="ARBA" id="ARBA00023251"/>
    </source>
</evidence>
<evidence type="ECO:0000256" key="2">
    <source>
        <dbReference type="ARBA" id="ARBA00022448"/>
    </source>
</evidence>
<evidence type="ECO:0000259" key="9">
    <source>
        <dbReference type="PROSITE" id="PS50850"/>
    </source>
</evidence>
<evidence type="ECO:0000313" key="10">
    <source>
        <dbReference type="EMBL" id="XCM83125.1"/>
    </source>
</evidence>
<feature type="transmembrane region" description="Helical" evidence="8">
    <location>
        <begin position="416"/>
        <end position="434"/>
    </location>
</feature>
<dbReference type="InterPro" id="IPR004638">
    <property type="entry name" value="EmrB-like"/>
</dbReference>
<proteinExistence type="predicted"/>
<dbReference type="RefSeq" id="WP_354644060.1">
    <property type="nucleotide sequence ID" value="NZ_CP159872.1"/>
</dbReference>
<dbReference type="CDD" id="cd17321">
    <property type="entry name" value="MFS_MMR_MDR_like"/>
    <property type="match status" value="1"/>
</dbReference>
<protein>
    <submittedName>
        <fullName evidence="10">MFS transporter</fullName>
    </submittedName>
</protein>
<evidence type="ECO:0000256" key="1">
    <source>
        <dbReference type="ARBA" id="ARBA00004651"/>
    </source>
</evidence>
<name>A0AAU8K6M3_9ACTN</name>
<accession>A0AAU8K6M3</accession>
<feature type="transmembrane region" description="Helical" evidence="8">
    <location>
        <begin position="91"/>
        <end position="111"/>
    </location>
</feature>
<evidence type="ECO:0000256" key="4">
    <source>
        <dbReference type="ARBA" id="ARBA00022692"/>
    </source>
</evidence>